<evidence type="ECO:0000313" key="2">
    <source>
        <dbReference type="EMBL" id="TCK26748.1"/>
    </source>
</evidence>
<dbReference type="Gene3D" id="3.40.710.10">
    <property type="entry name" value="DD-peptidase/beta-lactamase superfamily"/>
    <property type="match status" value="1"/>
</dbReference>
<feature type="domain" description="Beta-lactamase-related" evidence="1">
    <location>
        <begin position="24"/>
        <end position="376"/>
    </location>
</feature>
<dbReference type="InterPro" id="IPR050789">
    <property type="entry name" value="Diverse_Enzym_Activities"/>
</dbReference>
<evidence type="ECO:0000313" key="3">
    <source>
        <dbReference type="Proteomes" id="UP000295560"/>
    </source>
</evidence>
<dbReference type="Pfam" id="PF00144">
    <property type="entry name" value="Beta-lactamase"/>
    <property type="match status" value="1"/>
</dbReference>
<dbReference type="EMBL" id="SMFZ01000001">
    <property type="protein sequence ID" value="TCK26748.1"/>
    <property type="molecule type" value="Genomic_DNA"/>
</dbReference>
<proteinExistence type="predicted"/>
<evidence type="ECO:0000259" key="1">
    <source>
        <dbReference type="Pfam" id="PF00144"/>
    </source>
</evidence>
<dbReference type="InterPro" id="IPR012338">
    <property type="entry name" value="Beta-lactam/transpept-like"/>
</dbReference>
<accession>A0A4R1HWM3</accession>
<keyword evidence="3" id="KW-1185">Reference proteome</keyword>
<dbReference type="PANTHER" id="PTHR43283">
    <property type="entry name" value="BETA-LACTAMASE-RELATED"/>
    <property type="match status" value="1"/>
</dbReference>
<gene>
    <name evidence="2" type="ORF">EV378_2593</name>
</gene>
<dbReference type="InterPro" id="IPR001466">
    <property type="entry name" value="Beta-lactam-related"/>
</dbReference>
<comment type="caution">
    <text evidence="2">The sequence shown here is derived from an EMBL/GenBank/DDBJ whole genome shotgun (WGS) entry which is preliminary data.</text>
</comment>
<dbReference type="Proteomes" id="UP000295560">
    <property type="component" value="Unassembled WGS sequence"/>
</dbReference>
<name>A0A4R1HWM3_PSEEN</name>
<dbReference type="SUPFAM" id="SSF56601">
    <property type="entry name" value="beta-lactamase/transpeptidase-like"/>
    <property type="match status" value="1"/>
</dbReference>
<dbReference type="AlphaFoldDB" id="A0A4R1HWM3"/>
<protein>
    <submittedName>
        <fullName evidence="2">CubicO group peptidase (Beta-lactamase class C family)</fullName>
    </submittedName>
</protein>
<sequence>MTTVDVIDAGFDPDRLRRVGESLQADIDSGHYDGGAVAVGRGAGLVSLDVAGWADRAEERPMVEDQLVIPFSVSKQFINVAILGFVERGLIGLAQPVAEVIPEFGQRGKDRIQIWHLLTHTGGVFSGIPPFGPEDLIRYEKWTEYVCGALPETPEPGRQVIYSLLGGHAVLSSILVAADPQKRSLDQILRDEILQPVGMVNTTLGPPEDPSQVAPVVTRYNAPAGIFHEAEVAGIGGLVLAPGSQIPGGGFVTTIGDLWRFADTLRRGGVSADGHRIIAPATLDLVTKNLTGDAPNTMFNYAVSQRHLLPWPAAVGLGFFVRGTAINPGPLPNLGSERTYGGWGSGSSLFWVDPDRDVSFAMVTTGALEDTDHIRRSQKLSDIVLSALVGE</sequence>
<organism evidence="2 3">
    <name type="scientific">Pseudonocardia endophytica</name>
    <dbReference type="NCBI Taxonomy" id="401976"/>
    <lineage>
        <taxon>Bacteria</taxon>
        <taxon>Bacillati</taxon>
        <taxon>Actinomycetota</taxon>
        <taxon>Actinomycetes</taxon>
        <taxon>Pseudonocardiales</taxon>
        <taxon>Pseudonocardiaceae</taxon>
        <taxon>Pseudonocardia</taxon>
    </lineage>
</organism>
<reference evidence="2 3" key="1">
    <citation type="submission" date="2019-03" db="EMBL/GenBank/DDBJ databases">
        <title>Sequencing the genomes of 1000 actinobacteria strains.</title>
        <authorList>
            <person name="Klenk H.-P."/>
        </authorList>
    </citation>
    <scope>NUCLEOTIDE SEQUENCE [LARGE SCALE GENOMIC DNA]</scope>
    <source>
        <strain evidence="2 3">DSM 44969</strain>
    </source>
</reference>
<dbReference type="RefSeq" id="WP_165922266.1">
    <property type="nucleotide sequence ID" value="NZ_SMFZ01000001.1"/>
</dbReference>
<dbReference type="PANTHER" id="PTHR43283:SF3">
    <property type="entry name" value="BETA-LACTAMASE FAMILY PROTEIN (AFU_ORTHOLOGUE AFUA_5G07500)"/>
    <property type="match status" value="1"/>
</dbReference>